<name>A0A1I4GGH2_9LACT</name>
<dbReference type="PROSITE" id="PS51459">
    <property type="entry name" value="FIDO"/>
    <property type="match status" value="1"/>
</dbReference>
<accession>A0A1I4GGH2</accession>
<dbReference type="Proteomes" id="UP000181969">
    <property type="component" value="Unassembled WGS sequence"/>
</dbReference>
<dbReference type="SUPFAM" id="SSF140931">
    <property type="entry name" value="Fic-like"/>
    <property type="match status" value="1"/>
</dbReference>
<organism evidence="3 4">
    <name type="scientific">Lactococcus garvieae</name>
    <dbReference type="NCBI Taxonomy" id="1363"/>
    <lineage>
        <taxon>Bacteria</taxon>
        <taxon>Bacillati</taxon>
        <taxon>Bacillota</taxon>
        <taxon>Bacilli</taxon>
        <taxon>Lactobacillales</taxon>
        <taxon>Streptococcaceae</taxon>
        <taxon>Lactococcus</taxon>
    </lineage>
</organism>
<sequence>MDSEKLAQFITHLGVFNNYGSTIAQTKEAIEKGTLDPLRNDNDDRVIFEDTLKAIQTVLSQPFGVESIVAINSQFVGDSFEQPYHPGKLRDAVVDPIRDRIHVDLWPGADGKAVAYYPPAQIDERDLETIIEHWHQSKQTDEAAWTLFAELAKLQPFQDGNKRTALIAANHALGALENQNYLMPPTGRAYNQFMDHLLGYYGVGLEGGPASEHEALNAFVSLAPRRKALTLDEEIKKAQAKHEQLKSKGEAPMSQLDFDAPEL</sequence>
<gene>
    <name evidence="3" type="ORF">SAMN05216438_10428</name>
</gene>
<dbReference type="InterPro" id="IPR036597">
    <property type="entry name" value="Fido-like_dom_sf"/>
</dbReference>
<feature type="region of interest" description="Disordered" evidence="1">
    <location>
        <begin position="240"/>
        <end position="263"/>
    </location>
</feature>
<evidence type="ECO:0000313" key="3">
    <source>
        <dbReference type="EMBL" id="SFL29148.1"/>
    </source>
</evidence>
<proteinExistence type="predicted"/>
<evidence type="ECO:0000256" key="1">
    <source>
        <dbReference type="SAM" id="MobiDB-lite"/>
    </source>
</evidence>
<evidence type="ECO:0000259" key="2">
    <source>
        <dbReference type="PROSITE" id="PS51459"/>
    </source>
</evidence>
<feature type="domain" description="Fido" evidence="2">
    <location>
        <begin position="63"/>
        <end position="222"/>
    </location>
</feature>
<dbReference type="OrthoDB" id="9807853at2"/>
<dbReference type="EMBL" id="FOTJ01000004">
    <property type="protein sequence ID" value="SFL29148.1"/>
    <property type="molecule type" value="Genomic_DNA"/>
</dbReference>
<dbReference type="Pfam" id="PF02661">
    <property type="entry name" value="Fic"/>
    <property type="match status" value="1"/>
</dbReference>
<reference evidence="3 4" key="1">
    <citation type="submission" date="2016-10" db="EMBL/GenBank/DDBJ databases">
        <authorList>
            <person name="de Groot N.N."/>
        </authorList>
    </citation>
    <scope>NUCLEOTIDE SEQUENCE [LARGE SCALE GENOMIC DNA]</scope>
    <source>
        <strain evidence="3 4">M79</strain>
    </source>
</reference>
<dbReference type="AlphaFoldDB" id="A0A1I4GGH2"/>
<evidence type="ECO:0000313" key="4">
    <source>
        <dbReference type="Proteomes" id="UP000181969"/>
    </source>
</evidence>
<feature type="compositionally biased region" description="Basic and acidic residues" evidence="1">
    <location>
        <begin position="240"/>
        <end position="249"/>
    </location>
</feature>
<dbReference type="Gene3D" id="1.10.3290.10">
    <property type="entry name" value="Fido-like domain"/>
    <property type="match status" value="1"/>
</dbReference>
<dbReference type="InterPro" id="IPR003812">
    <property type="entry name" value="Fido"/>
</dbReference>
<protein>
    <submittedName>
        <fullName evidence="3">Fic/DOC family protein</fullName>
    </submittedName>
</protein>